<gene>
    <name evidence="9" type="ORF">CCAP1982_LOCUS3583</name>
</gene>
<dbReference type="PROSITE" id="PS00027">
    <property type="entry name" value="HOMEOBOX_1"/>
    <property type="match status" value="1"/>
</dbReference>
<dbReference type="Pfam" id="PF00046">
    <property type="entry name" value="Homeodomain"/>
    <property type="match status" value="1"/>
</dbReference>
<evidence type="ECO:0000256" key="7">
    <source>
        <dbReference type="SAM" id="MobiDB-lite"/>
    </source>
</evidence>
<feature type="domain" description="Homeobox" evidence="8">
    <location>
        <begin position="70"/>
        <end position="130"/>
    </location>
</feature>
<proteinExistence type="predicted"/>
<evidence type="ECO:0000256" key="1">
    <source>
        <dbReference type="ARBA" id="ARBA00004123"/>
    </source>
</evidence>
<dbReference type="PROSITE" id="PS50071">
    <property type="entry name" value="HOMEOBOX_2"/>
    <property type="match status" value="1"/>
</dbReference>
<dbReference type="CDD" id="cd00086">
    <property type="entry name" value="homeodomain"/>
    <property type="match status" value="1"/>
</dbReference>
<dbReference type="PRINTS" id="PR00024">
    <property type="entry name" value="HOMEOBOX"/>
</dbReference>
<keyword evidence="2 5" id="KW-0238">DNA-binding</keyword>
<comment type="subcellular location">
    <subcellularLocation>
        <location evidence="1 5 6">Nucleus</location>
    </subcellularLocation>
</comment>
<dbReference type="SUPFAM" id="SSF46689">
    <property type="entry name" value="Homeodomain-like"/>
    <property type="match status" value="1"/>
</dbReference>
<evidence type="ECO:0000256" key="6">
    <source>
        <dbReference type="RuleBase" id="RU000682"/>
    </source>
</evidence>
<dbReference type="InterPro" id="IPR001356">
    <property type="entry name" value="HD"/>
</dbReference>
<dbReference type="GO" id="GO:0000981">
    <property type="term" value="F:DNA-binding transcription factor activity, RNA polymerase II-specific"/>
    <property type="evidence" value="ECO:0007669"/>
    <property type="project" value="InterPro"/>
</dbReference>
<dbReference type="OrthoDB" id="6159439at2759"/>
<dbReference type="InterPro" id="IPR020479">
    <property type="entry name" value="HD_metazoa"/>
</dbReference>
<reference evidence="9" key="1">
    <citation type="submission" date="2020-11" db="EMBL/GenBank/DDBJ databases">
        <authorList>
            <person name="Whitehead M."/>
        </authorList>
    </citation>
    <scope>NUCLEOTIDE SEQUENCE</scope>
    <source>
        <strain evidence="9">EGII</strain>
    </source>
</reference>
<organism evidence="9 10">
    <name type="scientific">Ceratitis capitata</name>
    <name type="common">Mediterranean fruit fly</name>
    <name type="synonym">Tephritis capitata</name>
    <dbReference type="NCBI Taxonomy" id="7213"/>
    <lineage>
        <taxon>Eukaryota</taxon>
        <taxon>Metazoa</taxon>
        <taxon>Ecdysozoa</taxon>
        <taxon>Arthropoda</taxon>
        <taxon>Hexapoda</taxon>
        <taxon>Insecta</taxon>
        <taxon>Pterygota</taxon>
        <taxon>Neoptera</taxon>
        <taxon>Endopterygota</taxon>
        <taxon>Diptera</taxon>
        <taxon>Brachycera</taxon>
        <taxon>Muscomorpha</taxon>
        <taxon>Tephritoidea</taxon>
        <taxon>Tephritidae</taxon>
        <taxon>Ceratitis</taxon>
        <taxon>Ceratitis</taxon>
    </lineage>
</organism>
<dbReference type="InterPro" id="IPR017970">
    <property type="entry name" value="Homeobox_CS"/>
</dbReference>
<evidence type="ECO:0000313" key="10">
    <source>
        <dbReference type="Proteomes" id="UP000606786"/>
    </source>
</evidence>
<feature type="region of interest" description="Disordered" evidence="7">
    <location>
        <begin position="56"/>
        <end position="75"/>
    </location>
</feature>
<accession>A0A811U937</accession>
<keyword evidence="4 5" id="KW-0539">Nucleus</keyword>
<keyword evidence="10" id="KW-1185">Reference proteome</keyword>
<dbReference type="Gene3D" id="1.10.10.60">
    <property type="entry name" value="Homeodomain-like"/>
    <property type="match status" value="1"/>
</dbReference>
<evidence type="ECO:0000256" key="3">
    <source>
        <dbReference type="ARBA" id="ARBA00023155"/>
    </source>
</evidence>
<sequence>MASTLQRFSTYVTNVTPVKPSIIPIYDEHVYHSNTSKPMTTTHNTSITNQFCENLNSSENLAPPQKSSENKQKRARTAFTRDQIIELECEFRKNVYLYRTRRVEIAKRLCLRERQVKIWFQNRRMKQKKDTKRPTTSSDKLNAKDSQIYSEQLVHRGIVQRLMSYSMDPSVRRQQGLTAAVRNANNPKRYNSTSGCMPVLPPTSLSPDLGEILRHLNPSPATSQSTATLMVAENKSAPLNVERNLAADNHKAVKVEEISASRSNDWPSEASSISLTKPSLNINWSEPLHWMLSENTDYQTF</sequence>
<evidence type="ECO:0000256" key="4">
    <source>
        <dbReference type="ARBA" id="ARBA00023242"/>
    </source>
</evidence>
<evidence type="ECO:0000256" key="2">
    <source>
        <dbReference type="ARBA" id="ARBA00023125"/>
    </source>
</evidence>
<evidence type="ECO:0000313" key="9">
    <source>
        <dbReference type="EMBL" id="CAD6994848.1"/>
    </source>
</evidence>
<dbReference type="InterPro" id="IPR009057">
    <property type="entry name" value="Homeodomain-like_sf"/>
</dbReference>
<dbReference type="AlphaFoldDB" id="A0A811U937"/>
<dbReference type="KEGG" id="ccat:101448448"/>
<evidence type="ECO:0000259" key="8">
    <source>
        <dbReference type="PROSITE" id="PS50071"/>
    </source>
</evidence>
<feature type="DNA-binding region" description="Homeobox" evidence="5">
    <location>
        <begin position="72"/>
        <end position="131"/>
    </location>
</feature>
<dbReference type="Proteomes" id="UP000606786">
    <property type="component" value="Unassembled WGS sequence"/>
</dbReference>
<dbReference type="PANTHER" id="PTHR45664:SF12">
    <property type="entry name" value="PANCREAS_DUODENUM HOMEOBOX PROTEIN 1"/>
    <property type="match status" value="1"/>
</dbReference>
<dbReference type="GO" id="GO:0005634">
    <property type="term" value="C:nucleus"/>
    <property type="evidence" value="ECO:0007669"/>
    <property type="project" value="UniProtKB-SubCell"/>
</dbReference>
<dbReference type="SMART" id="SM00389">
    <property type="entry name" value="HOX"/>
    <property type="match status" value="1"/>
</dbReference>
<dbReference type="GO" id="GO:0045944">
    <property type="term" value="P:positive regulation of transcription by RNA polymerase II"/>
    <property type="evidence" value="ECO:0007669"/>
    <property type="project" value="UniProtKB-ARBA"/>
</dbReference>
<evidence type="ECO:0000256" key="5">
    <source>
        <dbReference type="PROSITE-ProRule" id="PRU00108"/>
    </source>
</evidence>
<dbReference type="GO" id="GO:0000978">
    <property type="term" value="F:RNA polymerase II cis-regulatory region sequence-specific DNA binding"/>
    <property type="evidence" value="ECO:0007669"/>
    <property type="project" value="TreeGrafter"/>
</dbReference>
<dbReference type="PANTHER" id="PTHR45664">
    <property type="entry name" value="PROTEIN ZERKNUELLT 1-RELATED"/>
    <property type="match status" value="1"/>
</dbReference>
<protein>
    <submittedName>
        <fullName evidence="9">(Mediterranean fruit fly) hypothetical protein</fullName>
    </submittedName>
</protein>
<comment type="caution">
    <text evidence="9">The sequence shown here is derived from an EMBL/GenBank/DDBJ whole genome shotgun (WGS) entry which is preliminary data.</text>
</comment>
<name>A0A811U937_CERCA</name>
<dbReference type="EMBL" id="CAJHJT010000001">
    <property type="protein sequence ID" value="CAD6994848.1"/>
    <property type="molecule type" value="Genomic_DNA"/>
</dbReference>
<keyword evidence="3 5" id="KW-0371">Homeobox</keyword>